<dbReference type="EMBL" id="JAXCGZ010013419">
    <property type="protein sequence ID" value="KAK7072575.1"/>
    <property type="molecule type" value="Genomic_DNA"/>
</dbReference>
<proteinExistence type="predicted"/>
<sequence length="154" mass="17489">MALYGRCGKLSAYFVSLNGMIRTCDHSHCGTLGGESSLTSPVTLSLSTLRMSQCFLFVAMWQIQALRDFYNFSQNSPPESRWMSLMLGWRGRKVSEGESPPEADVTQPFRTRASTDGHLHQRRLYKLRMSLNLRTSNLHERRMSIAMRGSTCGF</sequence>
<reference evidence="1 2" key="1">
    <citation type="submission" date="2023-11" db="EMBL/GenBank/DDBJ databases">
        <title>Halocaridina rubra genome assembly.</title>
        <authorList>
            <person name="Smith C."/>
        </authorList>
    </citation>
    <scope>NUCLEOTIDE SEQUENCE [LARGE SCALE GENOMIC DNA]</scope>
    <source>
        <strain evidence="1">EP-1</strain>
        <tissue evidence="1">Whole</tissue>
    </source>
</reference>
<evidence type="ECO:0000313" key="1">
    <source>
        <dbReference type="EMBL" id="KAK7072575.1"/>
    </source>
</evidence>
<organism evidence="1 2">
    <name type="scientific">Halocaridina rubra</name>
    <name type="common">Hawaiian red shrimp</name>
    <dbReference type="NCBI Taxonomy" id="373956"/>
    <lineage>
        <taxon>Eukaryota</taxon>
        <taxon>Metazoa</taxon>
        <taxon>Ecdysozoa</taxon>
        <taxon>Arthropoda</taxon>
        <taxon>Crustacea</taxon>
        <taxon>Multicrustacea</taxon>
        <taxon>Malacostraca</taxon>
        <taxon>Eumalacostraca</taxon>
        <taxon>Eucarida</taxon>
        <taxon>Decapoda</taxon>
        <taxon>Pleocyemata</taxon>
        <taxon>Caridea</taxon>
        <taxon>Atyoidea</taxon>
        <taxon>Atyidae</taxon>
        <taxon>Halocaridina</taxon>
    </lineage>
</organism>
<evidence type="ECO:0000313" key="2">
    <source>
        <dbReference type="Proteomes" id="UP001381693"/>
    </source>
</evidence>
<protein>
    <submittedName>
        <fullName evidence="1">Uncharacterized protein</fullName>
    </submittedName>
</protein>
<comment type="caution">
    <text evidence="1">The sequence shown here is derived from an EMBL/GenBank/DDBJ whole genome shotgun (WGS) entry which is preliminary data.</text>
</comment>
<dbReference type="AlphaFoldDB" id="A0AAN8X5M6"/>
<name>A0AAN8X5M6_HALRR</name>
<accession>A0AAN8X5M6</accession>
<keyword evidence="2" id="KW-1185">Reference proteome</keyword>
<gene>
    <name evidence="1" type="ORF">SK128_010109</name>
</gene>
<dbReference type="Proteomes" id="UP001381693">
    <property type="component" value="Unassembled WGS sequence"/>
</dbReference>